<dbReference type="InterPro" id="IPR007837">
    <property type="entry name" value="DinB"/>
</dbReference>
<keyword evidence="6" id="KW-1185">Reference proteome</keyword>
<accession>A0A369QIH1</accession>
<keyword evidence="4" id="KW-0732">Signal</keyword>
<feature type="signal peptide" evidence="4">
    <location>
        <begin position="1"/>
        <end position="26"/>
    </location>
</feature>
<dbReference type="RefSeq" id="WP_115373828.1">
    <property type="nucleotide sequence ID" value="NZ_QASA01000001.1"/>
</dbReference>
<evidence type="ECO:0000256" key="4">
    <source>
        <dbReference type="SAM" id="SignalP"/>
    </source>
</evidence>
<comment type="caution">
    <text evidence="5">The sequence shown here is derived from an EMBL/GenBank/DDBJ whole genome shotgun (WGS) entry which is preliminary data.</text>
</comment>
<keyword evidence="2 3" id="KW-0479">Metal-binding</keyword>
<dbReference type="AlphaFoldDB" id="A0A369QIH1"/>
<protein>
    <recommendedName>
        <fullName evidence="7">DinB family protein</fullName>
    </recommendedName>
</protein>
<dbReference type="GO" id="GO:0046872">
    <property type="term" value="F:metal ion binding"/>
    <property type="evidence" value="ECO:0007669"/>
    <property type="project" value="UniProtKB-KW"/>
</dbReference>
<feature type="binding site" evidence="3">
    <location>
        <position position="75"/>
    </location>
    <ligand>
        <name>a divalent metal cation</name>
        <dbReference type="ChEBI" id="CHEBI:60240"/>
    </ligand>
</feature>
<dbReference type="InterPro" id="IPR034660">
    <property type="entry name" value="DinB/YfiT-like"/>
</dbReference>
<evidence type="ECO:0008006" key="7">
    <source>
        <dbReference type="Google" id="ProtNLM"/>
    </source>
</evidence>
<evidence type="ECO:0000313" key="6">
    <source>
        <dbReference type="Proteomes" id="UP000253919"/>
    </source>
</evidence>
<organism evidence="5 6">
    <name type="scientific">Adhaeribacter pallidiroseus</name>
    <dbReference type="NCBI Taxonomy" id="2072847"/>
    <lineage>
        <taxon>Bacteria</taxon>
        <taxon>Pseudomonadati</taxon>
        <taxon>Bacteroidota</taxon>
        <taxon>Cytophagia</taxon>
        <taxon>Cytophagales</taxon>
        <taxon>Hymenobacteraceae</taxon>
        <taxon>Adhaeribacter</taxon>
    </lineage>
</organism>
<feature type="chain" id="PRO_5017000839" description="DinB family protein" evidence="4">
    <location>
        <begin position="27"/>
        <end position="182"/>
    </location>
</feature>
<dbReference type="Proteomes" id="UP000253919">
    <property type="component" value="Unassembled WGS sequence"/>
</dbReference>
<feature type="binding site" evidence="3">
    <location>
        <position position="161"/>
    </location>
    <ligand>
        <name>a divalent metal cation</name>
        <dbReference type="ChEBI" id="CHEBI:60240"/>
    </ligand>
</feature>
<name>A0A369QIH1_9BACT</name>
<evidence type="ECO:0000256" key="3">
    <source>
        <dbReference type="PIRSR" id="PIRSR607837-1"/>
    </source>
</evidence>
<dbReference type="Pfam" id="PF05163">
    <property type="entry name" value="DinB"/>
    <property type="match status" value="1"/>
</dbReference>
<dbReference type="EMBL" id="QASA01000001">
    <property type="protein sequence ID" value="RDC64713.1"/>
    <property type="molecule type" value="Genomic_DNA"/>
</dbReference>
<evidence type="ECO:0000313" key="5">
    <source>
        <dbReference type="EMBL" id="RDC64713.1"/>
    </source>
</evidence>
<comment type="similarity">
    <text evidence="1">Belongs to the DinB family.</text>
</comment>
<dbReference type="OrthoDB" id="119432at2"/>
<dbReference type="Gene3D" id="1.20.120.450">
    <property type="entry name" value="dinb family like domain"/>
    <property type="match status" value="1"/>
</dbReference>
<feature type="binding site" evidence="3">
    <location>
        <position position="157"/>
    </location>
    <ligand>
        <name>a divalent metal cation</name>
        <dbReference type="ChEBI" id="CHEBI:60240"/>
    </ligand>
</feature>
<evidence type="ECO:0000256" key="1">
    <source>
        <dbReference type="ARBA" id="ARBA00008635"/>
    </source>
</evidence>
<reference evidence="5 6" key="1">
    <citation type="submission" date="2018-04" db="EMBL/GenBank/DDBJ databases">
        <title>Adhaeribacter sp. HMF7616 genome sequencing and assembly.</title>
        <authorList>
            <person name="Kang H."/>
            <person name="Kang J."/>
            <person name="Cha I."/>
            <person name="Kim H."/>
            <person name="Joh K."/>
        </authorList>
    </citation>
    <scope>NUCLEOTIDE SEQUENCE [LARGE SCALE GENOMIC DNA]</scope>
    <source>
        <strain evidence="5 6">HMF7616</strain>
    </source>
</reference>
<sequence>MKKTTLLLNLLLLGVALTITSLTSIGATPPAKAQMIADWQRAKAFTKEYLDAMPEAGLSFKPTPEIRSFAEQMLHLANANFNFAASASGATNPYQGKNLEKMEEFKTKASLSKVVLESYDFVIAAIHKATDAQLAENVKVFNQDLNRGLAFEKAFEHQTHHRGQATVYLRLKGVTPPGEKLF</sequence>
<evidence type="ECO:0000256" key="2">
    <source>
        <dbReference type="ARBA" id="ARBA00022723"/>
    </source>
</evidence>
<dbReference type="SUPFAM" id="SSF109854">
    <property type="entry name" value="DinB/YfiT-like putative metalloenzymes"/>
    <property type="match status" value="1"/>
</dbReference>
<gene>
    <name evidence="5" type="ORF">AHMF7616_03329</name>
</gene>
<proteinExistence type="inferred from homology"/>